<dbReference type="Gene3D" id="1.25.10.10">
    <property type="entry name" value="Leucine-rich Repeat Variant"/>
    <property type="match status" value="1"/>
</dbReference>
<organism evidence="1 2">
    <name type="scientific">Leersia perrieri</name>
    <dbReference type="NCBI Taxonomy" id="77586"/>
    <lineage>
        <taxon>Eukaryota</taxon>
        <taxon>Viridiplantae</taxon>
        <taxon>Streptophyta</taxon>
        <taxon>Embryophyta</taxon>
        <taxon>Tracheophyta</taxon>
        <taxon>Spermatophyta</taxon>
        <taxon>Magnoliopsida</taxon>
        <taxon>Liliopsida</taxon>
        <taxon>Poales</taxon>
        <taxon>Poaceae</taxon>
        <taxon>BOP clade</taxon>
        <taxon>Oryzoideae</taxon>
        <taxon>Oryzeae</taxon>
        <taxon>Oryzinae</taxon>
        <taxon>Leersia</taxon>
    </lineage>
</organism>
<protein>
    <submittedName>
        <fullName evidence="1">Uncharacterized protein</fullName>
    </submittedName>
</protein>
<keyword evidence="2" id="KW-1185">Reference proteome</keyword>
<dbReference type="PANTHER" id="PTHR33115:SF11">
    <property type="entry name" value="OS07G0654700 PROTEIN"/>
    <property type="match status" value="1"/>
</dbReference>
<dbReference type="InterPro" id="IPR016024">
    <property type="entry name" value="ARM-type_fold"/>
</dbReference>
<dbReference type="Gramene" id="LPERR07G21430.2">
    <property type="protein sequence ID" value="LPERR07G21430.2"/>
    <property type="gene ID" value="LPERR07G21430"/>
</dbReference>
<dbReference type="HOGENOM" id="CLU_006857_1_0_1"/>
<sequence>MVLVKSSLKVLQRLTSIGGEIGISLRYKISKNTFLLRNLMEIWQDNSSRQELRKLVAGIIRNLAIDANTREEIGHMQVPITSLMKAFLNLDKTSGTEVDCLLPKVAGQALAMLAIENMNNCLVMLKGPEFIKKLKHMILIHDDKYIYVAANLLRSMCQHAQAKLTESDLKEVLHTLREVLERIINAEGAELEILIGLSSQICKVIPEEFVQELEAGQNKQRFIKGLVDALNENMNPGAHCPGIRRVILEQSIYMLECNSHYASCFNEFRMMEALSIVKEAPSRAENYRIFLGDAGFMEYNTPLFSLVDRAKELMDRQSCKESVEPTVRNFRR</sequence>
<reference evidence="1 2" key="1">
    <citation type="submission" date="2012-08" db="EMBL/GenBank/DDBJ databases">
        <title>Oryza genome evolution.</title>
        <authorList>
            <person name="Wing R.A."/>
        </authorList>
    </citation>
    <scope>NUCLEOTIDE SEQUENCE</scope>
</reference>
<dbReference type="SUPFAM" id="SSF48371">
    <property type="entry name" value="ARM repeat"/>
    <property type="match status" value="1"/>
</dbReference>
<dbReference type="PANTHER" id="PTHR33115">
    <property type="entry name" value="ARM REPEAT SUPERFAMILY PROTEIN"/>
    <property type="match status" value="1"/>
</dbReference>
<reference evidence="2" key="2">
    <citation type="submission" date="2013-12" db="EMBL/GenBank/DDBJ databases">
        <authorList>
            <person name="Yu Y."/>
            <person name="Lee S."/>
            <person name="de Baynast K."/>
            <person name="Wissotski M."/>
            <person name="Liu L."/>
            <person name="Talag J."/>
            <person name="Goicoechea J."/>
            <person name="Angelova A."/>
            <person name="Jetty R."/>
            <person name="Kudrna D."/>
            <person name="Golser W."/>
            <person name="Rivera L."/>
            <person name="Zhang J."/>
            <person name="Wing R."/>
        </authorList>
    </citation>
    <scope>NUCLEOTIDE SEQUENCE</scope>
</reference>
<name>A0A0D9X2A7_9ORYZ</name>
<dbReference type="EnsemblPlants" id="LPERR07G21430.2">
    <property type="protein sequence ID" value="LPERR07G21430.2"/>
    <property type="gene ID" value="LPERR07G21430"/>
</dbReference>
<dbReference type="AlphaFoldDB" id="A0A0D9X2A7"/>
<dbReference type="InterPro" id="IPR011989">
    <property type="entry name" value="ARM-like"/>
</dbReference>
<reference evidence="1" key="3">
    <citation type="submission" date="2015-04" db="UniProtKB">
        <authorList>
            <consortium name="EnsemblPlants"/>
        </authorList>
    </citation>
    <scope>IDENTIFICATION</scope>
</reference>
<evidence type="ECO:0000313" key="2">
    <source>
        <dbReference type="Proteomes" id="UP000032180"/>
    </source>
</evidence>
<dbReference type="Proteomes" id="UP000032180">
    <property type="component" value="Chromosome 7"/>
</dbReference>
<proteinExistence type="predicted"/>
<accession>A0A0D9X2A7</accession>
<evidence type="ECO:0000313" key="1">
    <source>
        <dbReference type="EnsemblPlants" id="LPERR07G21430.2"/>
    </source>
</evidence>